<protein>
    <recommendedName>
        <fullName evidence="6">TLC domain-containing protein</fullName>
    </recommendedName>
</protein>
<evidence type="ECO:0000313" key="8">
    <source>
        <dbReference type="Proteomes" id="UP000664940"/>
    </source>
</evidence>
<dbReference type="GO" id="GO:0055088">
    <property type="term" value="P:lipid homeostasis"/>
    <property type="evidence" value="ECO:0007669"/>
    <property type="project" value="TreeGrafter"/>
</dbReference>
<dbReference type="GO" id="GO:0005783">
    <property type="term" value="C:endoplasmic reticulum"/>
    <property type="evidence" value="ECO:0007669"/>
    <property type="project" value="TreeGrafter"/>
</dbReference>
<dbReference type="PANTHER" id="PTHR13439">
    <property type="entry name" value="CT120 PROTEIN"/>
    <property type="match status" value="1"/>
</dbReference>
<keyword evidence="2 5" id="KW-0812">Transmembrane</keyword>
<reference evidence="7 8" key="1">
    <citation type="journal article" date="2020" name="Nature">
        <title>Six reference-quality genomes reveal evolution of bat adaptations.</title>
        <authorList>
            <person name="Jebb D."/>
            <person name="Huang Z."/>
            <person name="Pippel M."/>
            <person name="Hughes G.M."/>
            <person name="Lavrichenko K."/>
            <person name="Devanna P."/>
            <person name="Winkler S."/>
            <person name="Jermiin L.S."/>
            <person name="Skirmuntt E.C."/>
            <person name="Katzourakis A."/>
            <person name="Burkitt-Gray L."/>
            <person name="Ray D.A."/>
            <person name="Sullivan K.A.M."/>
            <person name="Roscito J.G."/>
            <person name="Kirilenko B.M."/>
            <person name="Davalos L.M."/>
            <person name="Corthals A.P."/>
            <person name="Power M.L."/>
            <person name="Jones G."/>
            <person name="Ransome R.D."/>
            <person name="Dechmann D.K.N."/>
            <person name="Locatelli A.G."/>
            <person name="Puechmaille S.J."/>
            <person name="Fedrigo O."/>
            <person name="Jarvis E.D."/>
            <person name="Hiller M."/>
            <person name="Vernes S.C."/>
            <person name="Myers E.W."/>
            <person name="Teeling E.C."/>
        </authorList>
    </citation>
    <scope>NUCLEOTIDE SEQUENCE [LARGE SCALE GENOMIC DNA]</scope>
    <source>
        <strain evidence="7">Bat1K_MPI-CBG_1</strain>
    </source>
</reference>
<sequence>MDTAAGLPAGVLLASFCVFQLLFHVLSSRFSAAVSPGFSRLSFEKKIEWNSRVASTCHSLVVGTLGLYLFFFDEATIADPLWWFLETLQYPKFSRANVLNGVLMTAVFFLARVAAMPPMYHLMYSVVGTEAYARLGPTVQASWAASCLVLDVMNITWMVKISRGCLKVLSLLRDQKASGRLQNGKLD</sequence>
<dbReference type="Pfam" id="PF03798">
    <property type="entry name" value="TRAM_LAG1_CLN8"/>
    <property type="match status" value="1"/>
</dbReference>
<proteinExistence type="predicted"/>
<dbReference type="Proteomes" id="UP000664940">
    <property type="component" value="Unassembled WGS sequence"/>
</dbReference>
<dbReference type="InterPro" id="IPR050846">
    <property type="entry name" value="TLCD"/>
</dbReference>
<comment type="subcellular location">
    <subcellularLocation>
        <location evidence="1">Membrane</location>
        <topology evidence="1">Multi-pass membrane protein</topology>
    </subcellularLocation>
</comment>
<feature type="transmembrane region" description="Helical" evidence="5">
    <location>
        <begin position="97"/>
        <end position="120"/>
    </location>
</feature>
<evidence type="ECO:0000256" key="5">
    <source>
        <dbReference type="SAM" id="Phobius"/>
    </source>
</evidence>
<feature type="domain" description="TLC" evidence="6">
    <location>
        <begin position="83"/>
        <end position="163"/>
    </location>
</feature>
<keyword evidence="4 5" id="KW-0472">Membrane</keyword>
<accession>A0A833YL10</accession>
<dbReference type="InterPro" id="IPR006634">
    <property type="entry name" value="TLC-dom"/>
</dbReference>
<evidence type="ECO:0000313" key="7">
    <source>
        <dbReference type="EMBL" id="KAF6076142.1"/>
    </source>
</evidence>
<evidence type="ECO:0000256" key="4">
    <source>
        <dbReference type="ARBA" id="ARBA00023136"/>
    </source>
</evidence>
<dbReference type="EMBL" id="JABVXQ010000015">
    <property type="protein sequence ID" value="KAF6076142.1"/>
    <property type="molecule type" value="Genomic_DNA"/>
</dbReference>
<feature type="transmembrane region" description="Helical" evidence="5">
    <location>
        <begin position="65"/>
        <end position="85"/>
    </location>
</feature>
<comment type="caution">
    <text evidence="7">The sequence shown here is derived from an EMBL/GenBank/DDBJ whole genome shotgun (WGS) entry which is preliminary data.</text>
</comment>
<evidence type="ECO:0000259" key="6">
    <source>
        <dbReference type="Pfam" id="PF03798"/>
    </source>
</evidence>
<organism evidence="7 8">
    <name type="scientific">Phyllostomus discolor</name>
    <name type="common">pale spear-nosed bat</name>
    <dbReference type="NCBI Taxonomy" id="89673"/>
    <lineage>
        <taxon>Eukaryota</taxon>
        <taxon>Metazoa</taxon>
        <taxon>Chordata</taxon>
        <taxon>Craniata</taxon>
        <taxon>Vertebrata</taxon>
        <taxon>Euteleostomi</taxon>
        <taxon>Mammalia</taxon>
        <taxon>Eutheria</taxon>
        <taxon>Laurasiatheria</taxon>
        <taxon>Chiroptera</taxon>
        <taxon>Yangochiroptera</taxon>
        <taxon>Phyllostomidae</taxon>
        <taxon>Phyllostominae</taxon>
        <taxon>Phyllostomus</taxon>
    </lineage>
</organism>
<evidence type="ECO:0000256" key="1">
    <source>
        <dbReference type="ARBA" id="ARBA00004141"/>
    </source>
</evidence>
<keyword evidence="3 5" id="KW-1133">Transmembrane helix</keyword>
<name>A0A833YL10_9CHIR</name>
<gene>
    <name evidence="7" type="ORF">HJG60_019201</name>
</gene>
<dbReference type="GO" id="GO:0016020">
    <property type="term" value="C:membrane"/>
    <property type="evidence" value="ECO:0007669"/>
    <property type="project" value="UniProtKB-SubCell"/>
</dbReference>
<evidence type="ECO:0000256" key="2">
    <source>
        <dbReference type="ARBA" id="ARBA00022692"/>
    </source>
</evidence>
<dbReference type="PANTHER" id="PTHR13439:SF1">
    <property type="entry name" value="TLC DOMAIN-CONTAINING PROTEIN 4"/>
    <property type="match status" value="1"/>
</dbReference>
<dbReference type="AlphaFoldDB" id="A0A833YL10"/>
<evidence type="ECO:0000256" key="3">
    <source>
        <dbReference type="ARBA" id="ARBA00022989"/>
    </source>
</evidence>